<evidence type="ECO:0000256" key="4">
    <source>
        <dbReference type="ARBA" id="ARBA00022729"/>
    </source>
</evidence>
<comment type="caution">
    <text evidence="6">The sequence shown here is derived from an EMBL/GenBank/DDBJ whole genome shotgun (WGS) entry which is preliminary data.</text>
</comment>
<protein>
    <submittedName>
        <fullName evidence="6">ABC transporter substrate-binding protein</fullName>
    </submittedName>
</protein>
<dbReference type="Gene3D" id="3.40.190.10">
    <property type="entry name" value="Periplasmic binding protein-like II"/>
    <property type="match status" value="1"/>
</dbReference>
<keyword evidence="3" id="KW-0813">Transport</keyword>
<dbReference type="Gene3D" id="3.90.76.10">
    <property type="entry name" value="Dipeptide-binding Protein, Domain 1"/>
    <property type="match status" value="1"/>
</dbReference>
<evidence type="ECO:0000313" key="6">
    <source>
        <dbReference type="EMBL" id="MEE2059131.1"/>
    </source>
</evidence>
<dbReference type="RefSeq" id="WP_330134378.1">
    <property type="nucleotide sequence ID" value="NZ_JAUTXY010000007.1"/>
</dbReference>
<reference evidence="6 7" key="1">
    <citation type="submission" date="2023-07" db="EMBL/GenBank/DDBJ databases">
        <authorList>
            <person name="Girao M."/>
            <person name="Carvalho M.F."/>
        </authorList>
    </citation>
    <scope>NUCLEOTIDE SEQUENCE [LARGE SCALE GENOMIC DNA]</scope>
    <source>
        <strain evidence="6 7">YIM65754</strain>
    </source>
</reference>
<evidence type="ECO:0000259" key="5">
    <source>
        <dbReference type="Pfam" id="PF00496"/>
    </source>
</evidence>
<dbReference type="Proteomes" id="UP001336020">
    <property type="component" value="Unassembled WGS sequence"/>
</dbReference>
<evidence type="ECO:0000256" key="1">
    <source>
        <dbReference type="ARBA" id="ARBA00004196"/>
    </source>
</evidence>
<evidence type="ECO:0000256" key="3">
    <source>
        <dbReference type="ARBA" id="ARBA00022448"/>
    </source>
</evidence>
<dbReference type="Pfam" id="PF00496">
    <property type="entry name" value="SBP_bac_5"/>
    <property type="match status" value="1"/>
</dbReference>
<gene>
    <name evidence="6" type="ORF">Q7514_16545</name>
</gene>
<dbReference type="InterPro" id="IPR039424">
    <property type="entry name" value="SBP_5"/>
</dbReference>
<evidence type="ECO:0000313" key="7">
    <source>
        <dbReference type="Proteomes" id="UP001336020"/>
    </source>
</evidence>
<accession>A0ABU7LC52</accession>
<name>A0ABU7LC52_9NOCA</name>
<sequence>MYDRLTQIESGPTITPMLAESWSFAPDGMMADFVLRTDARFHDGTSVDADAVVASLMRARDPQFRSASSLSMVADIYTLDERTVRIVTTRPAADLPYVLASTHAAIVNPVALQNGVDLSAETAGSGPYEVDQVRRGDRITYRRSEQYWDPSAQQSARLEVLGITDENARLNALRSGQVDLIPARPGQIDDVEALAQQPQYRVYSFPTAMYYSMVFDIGREGVDDARVRQALNHAVDRESINEGLMNGKCSPTSQPLVSGVVGHNPDVENLYEYDPEKARQLLREASIPEGFRLRIVYISGLSPIQEMITALQAQLSDVGVDVEILAMPAGDSQRKFAEGGYENVNARVTYAMPSQTLLGAYLEPNYFPTAPSAELSDVIIASLNPNLGDEERTQLVSRASGIAAEQAYELFLCGGPTVVASSDKVVDLERLGHVDFSGVMDIRYIGKAS</sequence>
<dbReference type="Gene3D" id="3.10.105.10">
    <property type="entry name" value="Dipeptide-binding Protein, Domain 3"/>
    <property type="match status" value="1"/>
</dbReference>
<organism evidence="6 7">
    <name type="scientific">Rhodococcus artemisiae</name>
    <dbReference type="NCBI Taxonomy" id="714159"/>
    <lineage>
        <taxon>Bacteria</taxon>
        <taxon>Bacillati</taxon>
        <taxon>Actinomycetota</taxon>
        <taxon>Actinomycetes</taxon>
        <taxon>Mycobacteriales</taxon>
        <taxon>Nocardiaceae</taxon>
        <taxon>Rhodococcus</taxon>
    </lineage>
</organism>
<dbReference type="PANTHER" id="PTHR30290:SF10">
    <property type="entry name" value="PERIPLASMIC OLIGOPEPTIDE-BINDING PROTEIN-RELATED"/>
    <property type="match status" value="1"/>
</dbReference>
<keyword evidence="4" id="KW-0732">Signal</keyword>
<comment type="subcellular location">
    <subcellularLocation>
        <location evidence="1">Cell envelope</location>
    </subcellularLocation>
</comment>
<dbReference type="PANTHER" id="PTHR30290">
    <property type="entry name" value="PERIPLASMIC BINDING COMPONENT OF ABC TRANSPORTER"/>
    <property type="match status" value="1"/>
</dbReference>
<dbReference type="SUPFAM" id="SSF53850">
    <property type="entry name" value="Periplasmic binding protein-like II"/>
    <property type="match status" value="1"/>
</dbReference>
<proteinExistence type="inferred from homology"/>
<dbReference type="EMBL" id="JAUTXY010000007">
    <property type="protein sequence ID" value="MEE2059131.1"/>
    <property type="molecule type" value="Genomic_DNA"/>
</dbReference>
<dbReference type="InterPro" id="IPR000914">
    <property type="entry name" value="SBP_5_dom"/>
</dbReference>
<keyword evidence="7" id="KW-1185">Reference proteome</keyword>
<feature type="domain" description="Solute-binding protein family 5" evidence="5">
    <location>
        <begin position="13"/>
        <end position="341"/>
    </location>
</feature>
<evidence type="ECO:0000256" key="2">
    <source>
        <dbReference type="ARBA" id="ARBA00005695"/>
    </source>
</evidence>
<comment type="similarity">
    <text evidence="2">Belongs to the bacterial solute-binding protein 5 family.</text>
</comment>